<name>A0A6F8XS41_9ACTN</name>
<keyword evidence="2" id="KW-0560">Oxidoreductase</keyword>
<keyword evidence="5" id="KW-1185">Reference proteome</keyword>
<dbReference type="GO" id="GO:0016491">
    <property type="term" value="F:oxidoreductase activity"/>
    <property type="evidence" value="ECO:0007669"/>
    <property type="project" value="UniProtKB-KW"/>
</dbReference>
<dbReference type="PRINTS" id="PR00080">
    <property type="entry name" value="SDRFAMILY"/>
</dbReference>
<evidence type="ECO:0000256" key="3">
    <source>
        <dbReference type="RuleBase" id="RU000363"/>
    </source>
</evidence>
<dbReference type="Pfam" id="PF00106">
    <property type="entry name" value="adh_short"/>
    <property type="match status" value="1"/>
</dbReference>
<reference evidence="4 5" key="1">
    <citation type="submission" date="2020-03" db="EMBL/GenBank/DDBJ databases">
        <title>Whole genome shotgun sequence of Phytohabitans flavus NBRC 107702.</title>
        <authorList>
            <person name="Komaki H."/>
            <person name="Tamura T."/>
        </authorList>
    </citation>
    <scope>NUCLEOTIDE SEQUENCE [LARGE SCALE GENOMIC DNA]</scope>
    <source>
        <strain evidence="4 5">NBRC 107702</strain>
    </source>
</reference>
<dbReference type="PANTHER" id="PTHR45024">
    <property type="entry name" value="DEHYDROGENASES, SHORT CHAIN"/>
    <property type="match status" value="1"/>
</dbReference>
<protein>
    <submittedName>
        <fullName evidence="4">Dehydrogenase</fullName>
    </submittedName>
</protein>
<evidence type="ECO:0000313" key="4">
    <source>
        <dbReference type="EMBL" id="BCB76654.1"/>
    </source>
</evidence>
<dbReference type="Proteomes" id="UP000502508">
    <property type="component" value="Chromosome"/>
</dbReference>
<evidence type="ECO:0000256" key="2">
    <source>
        <dbReference type="ARBA" id="ARBA00023002"/>
    </source>
</evidence>
<dbReference type="InterPro" id="IPR036291">
    <property type="entry name" value="NAD(P)-bd_dom_sf"/>
</dbReference>
<dbReference type="KEGG" id="pfla:Pflav_030640"/>
<comment type="similarity">
    <text evidence="1 3">Belongs to the short-chain dehydrogenases/reductases (SDR) family.</text>
</comment>
<dbReference type="InterPro" id="IPR051687">
    <property type="entry name" value="Peroxisomal_Beta-Oxidation"/>
</dbReference>
<gene>
    <name evidence="4" type="ORF">Pflav_030640</name>
</gene>
<accession>A0A6F8XS41</accession>
<sequence length="295" mass="30310">MRLDAKVAVVTGSGRGLGRAYAHALAAAGAAVVVNDIDAAAAEVVQKEILDAGGRAAVLVGAVGTADVADALVETAVREFGRLDVMCTNAGALRDRTLAKVTDDEFDLVVGSHLRGTFTCGRSALLRFREQGTGGRLILVGSPAGQLGDFGQTAYAAAKAAIIGLVRVWSVECAKVGVTVNAVVPMALTRMAATIPSLAETVAAVEAGEPVPAAMRRSGLGTVDDVAPLVVFLASDAAAEVTGQYLGAGGDRLSIWGHPREVFSANREGGWTAESIADAFPQVFTPHLQRHKVAR</sequence>
<dbReference type="InterPro" id="IPR002347">
    <property type="entry name" value="SDR_fam"/>
</dbReference>
<proteinExistence type="inferred from homology"/>
<dbReference type="FunFam" id="3.40.50.720:FF:000084">
    <property type="entry name" value="Short-chain dehydrogenase reductase"/>
    <property type="match status" value="1"/>
</dbReference>
<dbReference type="EMBL" id="AP022870">
    <property type="protein sequence ID" value="BCB76654.1"/>
    <property type="molecule type" value="Genomic_DNA"/>
</dbReference>
<dbReference type="SUPFAM" id="SSF51735">
    <property type="entry name" value="NAD(P)-binding Rossmann-fold domains"/>
    <property type="match status" value="1"/>
</dbReference>
<dbReference type="PROSITE" id="PS00061">
    <property type="entry name" value="ADH_SHORT"/>
    <property type="match status" value="1"/>
</dbReference>
<dbReference type="AlphaFoldDB" id="A0A6F8XS41"/>
<organism evidence="4 5">
    <name type="scientific">Phytohabitans flavus</name>
    <dbReference type="NCBI Taxonomy" id="1076124"/>
    <lineage>
        <taxon>Bacteria</taxon>
        <taxon>Bacillati</taxon>
        <taxon>Actinomycetota</taxon>
        <taxon>Actinomycetes</taxon>
        <taxon>Micromonosporales</taxon>
        <taxon>Micromonosporaceae</taxon>
    </lineage>
</organism>
<dbReference type="PANTHER" id="PTHR45024:SF2">
    <property type="entry name" value="SCP2 DOMAIN-CONTAINING PROTEIN"/>
    <property type="match status" value="1"/>
</dbReference>
<dbReference type="PRINTS" id="PR00081">
    <property type="entry name" value="GDHRDH"/>
</dbReference>
<evidence type="ECO:0000313" key="5">
    <source>
        <dbReference type="Proteomes" id="UP000502508"/>
    </source>
</evidence>
<dbReference type="Gene3D" id="3.40.50.720">
    <property type="entry name" value="NAD(P)-binding Rossmann-like Domain"/>
    <property type="match status" value="1"/>
</dbReference>
<evidence type="ECO:0000256" key="1">
    <source>
        <dbReference type="ARBA" id="ARBA00006484"/>
    </source>
</evidence>
<reference evidence="4 5" key="2">
    <citation type="submission" date="2020-03" db="EMBL/GenBank/DDBJ databases">
        <authorList>
            <person name="Ichikawa N."/>
            <person name="Kimura A."/>
            <person name="Kitahashi Y."/>
            <person name="Uohara A."/>
        </authorList>
    </citation>
    <scope>NUCLEOTIDE SEQUENCE [LARGE SCALE GENOMIC DNA]</scope>
    <source>
        <strain evidence="4 5">NBRC 107702</strain>
    </source>
</reference>
<dbReference type="InterPro" id="IPR020904">
    <property type="entry name" value="Sc_DH/Rdtase_CS"/>
</dbReference>